<dbReference type="EMBL" id="CP081864">
    <property type="protein sequence ID" value="QZN98202.1"/>
    <property type="molecule type" value="Genomic_DNA"/>
</dbReference>
<name>A0ABX9AT88_9ENTR</name>
<keyword evidence="2" id="KW-1185">Reference proteome</keyword>
<protein>
    <submittedName>
        <fullName evidence="1">FidL</fullName>
    </submittedName>
</protein>
<dbReference type="Proteomes" id="UP000825886">
    <property type="component" value="Chromosome"/>
</dbReference>
<accession>A0ABX9AT88</accession>
<evidence type="ECO:0000313" key="1">
    <source>
        <dbReference type="EMBL" id="QZN98202.1"/>
    </source>
</evidence>
<sequence>MCCGEVRVSEGNEKYKIRKEYDVNVYLSDKNRALIFIDGVFIGEDDIPRTIQRTFSFDSVWNENRLLVKNVALDKNPEDNAPDDAFSMIGENDILEFEMLTRDVYLISTAWSKLACNIR</sequence>
<organism evidence="1 2">
    <name type="scientific">Symbiopectobacterium purcellii</name>
    <dbReference type="NCBI Taxonomy" id="2871826"/>
    <lineage>
        <taxon>Bacteria</taxon>
        <taxon>Pseudomonadati</taxon>
        <taxon>Pseudomonadota</taxon>
        <taxon>Gammaproteobacteria</taxon>
        <taxon>Enterobacterales</taxon>
        <taxon>Enterobacteriaceae</taxon>
    </lineage>
</organism>
<evidence type="ECO:0000313" key="2">
    <source>
        <dbReference type="Proteomes" id="UP000825886"/>
    </source>
</evidence>
<proteinExistence type="predicted"/>
<gene>
    <name evidence="1" type="ORF">K6K13_21685</name>
</gene>
<reference evidence="1 2" key="1">
    <citation type="submission" date="2021-08" db="EMBL/GenBank/DDBJ databases">
        <title>Culture and genomic analysis of Symbiopectobacterium purcellii sp. nov. gen. nov., isolated from the leafhopper Empoasca decipiens.</title>
        <authorList>
            <person name="Nadal-Jimenez P."/>
            <person name="Siozios S."/>
            <person name="Halliday N."/>
            <person name="Camara M."/>
            <person name="Hurst G.D.D."/>
        </authorList>
    </citation>
    <scope>NUCLEOTIDE SEQUENCE [LARGE SCALE GENOMIC DNA]</scope>
    <source>
        <strain evidence="1 2">SyEd1</strain>
    </source>
</reference>